<accession>A0A0H3ZKV7</accession>
<dbReference type="Gene3D" id="3.40.50.1820">
    <property type="entry name" value="alpha/beta hydrolase"/>
    <property type="match status" value="1"/>
</dbReference>
<dbReference type="InterPro" id="IPR002921">
    <property type="entry name" value="Fungal_lipase-type"/>
</dbReference>
<dbReference type="Pfam" id="PF01764">
    <property type="entry name" value="Lipase_3"/>
    <property type="match status" value="1"/>
</dbReference>
<dbReference type="SUPFAM" id="SSF53474">
    <property type="entry name" value="alpha/beta-Hydrolases"/>
    <property type="match status" value="1"/>
</dbReference>
<organism evidence="2">
    <name type="scientific">Vibrio splendidus</name>
    <dbReference type="NCBI Taxonomy" id="29497"/>
    <lineage>
        <taxon>Bacteria</taxon>
        <taxon>Pseudomonadati</taxon>
        <taxon>Pseudomonadota</taxon>
        <taxon>Gammaproteobacteria</taxon>
        <taxon>Vibrionales</taxon>
        <taxon>Vibrionaceae</taxon>
        <taxon>Vibrio</taxon>
    </lineage>
</organism>
<reference evidence="2" key="1">
    <citation type="journal article" date="2015" name="MBio">
        <title>Eco-Evolutionary Dynamics of Episomes among Ecologically Cohesive Bacterial Populations.</title>
        <authorList>
            <person name="Xue H."/>
            <person name="Cordero O.X."/>
            <person name="Camas F.M."/>
            <person name="Trimble W."/>
            <person name="Meyer F."/>
            <person name="Guglielmini J."/>
            <person name="Rocha E.P."/>
            <person name="Polz M.F."/>
        </authorList>
    </citation>
    <scope>NUCLEOTIDE SEQUENCE</scope>
    <source>
        <strain evidence="2">FF_172</strain>
    </source>
</reference>
<dbReference type="InterPro" id="IPR051218">
    <property type="entry name" value="Sec_MonoDiacylglyc_Lipase"/>
</dbReference>
<dbReference type="GO" id="GO:0006629">
    <property type="term" value="P:lipid metabolic process"/>
    <property type="evidence" value="ECO:0007669"/>
    <property type="project" value="InterPro"/>
</dbReference>
<dbReference type="AlphaFoldDB" id="A0A0H3ZKV7"/>
<dbReference type="CDD" id="cd00519">
    <property type="entry name" value="Lipase_3"/>
    <property type="match status" value="1"/>
</dbReference>
<dbReference type="InterPro" id="IPR029058">
    <property type="entry name" value="AB_hydrolase_fold"/>
</dbReference>
<dbReference type="PANTHER" id="PTHR45856">
    <property type="entry name" value="ALPHA/BETA-HYDROLASES SUPERFAMILY PROTEIN"/>
    <property type="match status" value="1"/>
</dbReference>
<sequence length="360" mass="39977">MSMSMSMSILNNVNNEVDTKATLLSLNLPSYRQAYSDRTAWLMATFSELAYIRFNPALPSKLQKLGLEEALKNIVNESKNTNLVKAISIMEGLLWDHEEEKNRLVNELNTLNESKLIQTFDTKLGTQAILVETPISYVLAFRGTETTSLNDIKSDANAKITKCKTLGRVHEGFHKAFESVKDDINTGLLNLTDNKPLFITGHSLGGALATIAAKRLEFNHGIAACYTFGAPRVGDKEWIATIKTPIYRVVNAADSVTMLPPNGVAIGALSTGIGFIPWIGTKAKEFLLAKFSGYIHGGNMRYLTNCKKGEYEDVQLLYSVSFLFRLKAVLIGKLPYKKFLSDHSISIYRKKLEIVALSRN</sequence>
<proteinExistence type="predicted"/>
<evidence type="ECO:0000259" key="1">
    <source>
        <dbReference type="Pfam" id="PF01764"/>
    </source>
</evidence>
<feature type="domain" description="Fungal lipase-type" evidence="1">
    <location>
        <begin position="138"/>
        <end position="262"/>
    </location>
</feature>
<evidence type="ECO:0000313" key="2">
    <source>
        <dbReference type="EMBL" id="AKN36738.1"/>
    </source>
</evidence>
<name>A0A0H3ZKV7_VIBSP</name>
<dbReference type="EMBL" id="KP795509">
    <property type="protein sequence ID" value="AKN36738.1"/>
    <property type="molecule type" value="Genomic_DNA"/>
</dbReference>
<protein>
    <submittedName>
        <fullName evidence="2">Lipase family protein</fullName>
    </submittedName>
</protein>
<dbReference type="PANTHER" id="PTHR45856:SF24">
    <property type="entry name" value="FUNGAL LIPASE-LIKE DOMAIN-CONTAINING PROTEIN"/>
    <property type="match status" value="1"/>
</dbReference>